<dbReference type="HOGENOM" id="CLU_1188550_0_0_11"/>
<dbReference type="STRING" id="106370.Francci3_1813"/>
<dbReference type="RefSeq" id="WP_011436249.1">
    <property type="nucleotide sequence ID" value="NC_007777.1"/>
</dbReference>
<sequence length="271" mass="28222">MREATNLGWADTPFGAERRPFAERTPLLAAFTVLTRAASPDAMGAVYLRLPRGRTLAVTERTLRFGFHAVAAEDPAETLLVAAGLDALLVQARRRAAILAGHRLADDLARLAAAGAPTRGITALAAAWPGETAQPSLARLHDTARGSTPVVLEDVCTAFHLHGLFAESGTSADPARVGYGASAGAPQILRQVVLRALAIALVAARSTGHYQWDQLNLDDVVEAAAWDQTTDIPAAGPTAVTPATTPPARPSSVPAVPAGRDDQTLAAEGVR</sequence>
<dbReference type="AlphaFoldDB" id="Q2JC03"/>
<proteinExistence type="predicted"/>
<dbReference type="OrthoDB" id="4141133at2"/>
<feature type="compositionally biased region" description="Low complexity" evidence="1">
    <location>
        <begin position="233"/>
        <end position="243"/>
    </location>
</feature>
<name>Q2JC03_FRACC</name>
<evidence type="ECO:0000313" key="2">
    <source>
        <dbReference type="EMBL" id="ABD11189.1"/>
    </source>
</evidence>
<dbReference type="eggNOG" id="ENOG50343J3">
    <property type="taxonomic scope" value="Bacteria"/>
</dbReference>
<accession>Q2JC03</accession>
<protein>
    <submittedName>
        <fullName evidence="2">Uncharacterized protein</fullName>
    </submittedName>
</protein>
<reference evidence="2 3" key="1">
    <citation type="journal article" date="2007" name="Genome Res.">
        <title>Genome characteristics of facultatively symbiotic Frankia sp. strains reflect host range and host plant biogeography.</title>
        <authorList>
            <person name="Normand P."/>
            <person name="Lapierre P."/>
            <person name="Tisa L.S."/>
            <person name="Gogarten J.P."/>
            <person name="Alloisio N."/>
            <person name="Bagnarol E."/>
            <person name="Bassi C.A."/>
            <person name="Berry A.M."/>
            <person name="Bickhart D.M."/>
            <person name="Choisne N."/>
            <person name="Couloux A."/>
            <person name="Cournoyer B."/>
            <person name="Cruveiller S."/>
            <person name="Daubin V."/>
            <person name="Demange N."/>
            <person name="Francino M.P."/>
            <person name="Goltsman E."/>
            <person name="Huang Y."/>
            <person name="Kopp O.R."/>
            <person name="Labarre L."/>
            <person name="Lapidus A."/>
            <person name="Lavire C."/>
            <person name="Marechal J."/>
            <person name="Martinez M."/>
            <person name="Mastronunzio J.E."/>
            <person name="Mullin B.C."/>
            <person name="Niemann J."/>
            <person name="Pujic P."/>
            <person name="Rawnsley T."/>
            <person name="Rouy Z."/>
            <person name="Schenowitz C."/>
            <person name="Sellstedt A."/>
            <person name="Tavares F."/>
            <person name="Tomkins J.P."/>
            <person name="Vallenet D."/>
            <person name="Valverde C."/>
            <person name="Wall L.G."/>
            <person name="Wang Y."/>
            <person name="Medigue C."/>
            <person name="Benson D.R."/>
        </authorList>
    </citation>
    <scope>NUCLEOTIDE SEQUENCE [LARGE SCALE GENOMIC DNA]</scope>
    <source>
        <strain evidence="3">DSM 45818 / CECT 9043 / CcI3</strain>
    </source>
</reference>
<dbReference type="Proteomes" id="UP000001937">
    <property type="component" value="Chromosome"/>
</dbReference>
<evidence type="ECO:0000313" key="3">
    <source>
        <dbReference type="Proteomes" id="UP000001937"/>
    </source>
</evidence>
<gene>
    <name evidence="2" type="ordered locus">Francci3_1813</name>
</gene>
<dbReference type="EMBL" id="CP000249">
    <property type="protein sequence ID" value="ABD11189.1"/>
    <property type="molecule type" value="Genomic_DNA"/>
</dbReference>
<organism evidence="2 3">
    <name type="scientific">Frankia casuarinae (strain DSM 45818 / CECT 9043 / HFP020203 / CcI3)</name>
    <dbReference type="NCBI Taxonomy" id="106370"/>
    <lineage>
        <taxon>Bacteria</taxon>
        <taxon>Bacillati</taxon>
        <taxon>Actinomycetota</taxon>
        <taxon>Actinomycetes</taxon>
        <taxon>Frankiales</taxon>
        <taxon>Frankiaceae</taxon>
        <taxon>Frankia</taxon>
    </lineage>
</organism>
<keyword evidence="3" id="KW-1185">Reference proteome</keyword>
<feature type="region of interest" description="Disordered" evidence="1">
    <location>
        <begin position="232"/>
        <end position="271"/>
    </location>
</feature>
<dbReference type="KEGG" id="fra:Francci3_1813"/>
<evidence type="ECO:0000256" key="1">
    <source>
        <dbReference type="SAM" id="MobiDB-lite"/>
    </source>
</evidence>